<dbReference type="InterPro" id="IPR039353">
    <property type="entry name" value="TF_Adf1"/>
</dbReference>
<dbReference type="AlphaFoldDB" id="A0A6J2XLY6"/>
<dbReference type="InParanoid" id="A0A6J2XLY6"/>
<evidence type="ECO:0000313" key="3">
    <source>
        <dbReference type="Proteomes" id="UP000504635"/>
    </source>
</evidence>
<dbReference type="Proteomes" id="UP000504635">
    <property type="component" value="Unplaced"/>
</dbReference>
<dbReference type="InterPro" id="IPR013083">
    <property type="entry name" value="Znf_RING/FYVE/PHD"/>
</dbReference>
<feature type="compositionally biased region" description="Polar residues" evidence="1">
    <location>
        <begin position="210"/>
        <end position="228"/>
    </location>
</feature>
<dbReference type="PANTHER" id="PTHR12243">
    <property type="entry name" value="MADF DOMAIN TRANSCRIPTION FACTOR"/>
    <property type="match status" value="1"/>
</dbReference>
<feature type="region of interest" description="Disordered" evidence="1">
    <location>
        <begin position="121"/>
        <end position="160"/>
    </location>
</feature>
<evidence type="ECO:0000313" key="4">
    <source>
        <dbReference type="RefSeq" id="XP_030752337.1"/>
    </source>
</evidence>
<dbReference type="InterPro" id="IPR006578">
    <property type="entry name" value="MADF-dom"/>
</dbReference>
<evidence type="ECO:0000259" key="2">
    <source>
        <dbReference type="PROSITE" id="PS51029"/>
    </source>
</evidence>
<dbReference type="InterPro" id="IPR011011">
    <property type="entry name" value="Znf_FYVE_PHD"/>
</dbReference>
<organism evidence="3 4">
    <name type="scientific">Sitophilus oryzae</name>
    <name type="common">Rice weevil</name>
    <name type="synonym">Curculio oryzae</name>
    <dbReference type="NCBI Taxonomy" id="7048"/>
    <lineage>
        <taxon>Eukaryota</taxon>
        <taxon>Metazoa</taxon>
        <taxon>Ecdysozoa</taxon>
        <taxon>Arthropoda</taxon>
        <taxon>Hexapoda</taxon>
        <taxon>Insecta</taxon>
        <taxon>Pterygota</taxon>
        <taxon>Neoptera</taxon>
        <taxon>Endopterygota</taxon>
        <taxon>Coleoptera</taxon>
        <taxon>Polyphaga</taxon>
        <taxon>Cucujiformia</taxon>
        <taxon>Curculionidae</taxon>
        <taxon>Dryophthorinae</taxon>
        <taxon>Sitophilus</taxon>
    </lineage>
</organism>
<feature type="compositionally biased region" description="Acidic residues" evidence="1">
    <location>
        <begin position="229"/>
        <end position="238"/>
    </location>
</feature>
<accession>A0A6J2XLY6</accession>
<dbReference type="GO" id="GO:0006357">
    <property type="term" value="P:regulation of transcription by RNA polymerase II"/>
    <property type="evidence" value="ECO:0007669"/>
    <property type="project" value="TreeGrafter"/>
</dbReference>
<dbReference type="PROSITE" id="PS51029">
    <property type="entry name" value="MADF"/>
    <property type="match status" value="1"/>
</dbReference>
<keyword evidence="3" id="KW-1185">Reference proteome</keyword>
<dbReference type="GO" id="GO:0005667">
    <property type="term" value="C:transcription regulator complex"/>
    <property type="evidence" value="ECO:0007669"/>
    <property type="project" value="TreeGrafter"/>
</dbReference>
<dbReference type="Pfam" id="PF10545">
    <property type="entry name" value="MADF_DNA_bdg"/>
    <property type="match status" value="1"/>
</dbReference>
<reference evidence="4" key="1">
    <citation type="submission" date="2025-08" db="UniProtKB">
        <authorList>
            <consortium name="RefSeq"/>
        </authorList>
    </citation>
    <scope>IDENTIFICATION</scope>
    <source>
        <tissue evidence="4">Gonads</tissue>
    </source>
</reference>
<dbReference type="RefSeq" id="XP_030752337.1">
    <property type="nucleotide sequence ID" value="XM_030896477.1"/>
</dbReference>
<dbReference type="OrthoDB" id="8118596at2759"/>
<proteinExistence type="predicted"/>
<dbReference type="GeneID" id="115879582"/>
<dbReference type="GO" id="GO:0005634">
    <property type="term" value="C:nucleus"/>
    <property type="evidence" value="ECO:0007669"/>
    <property type="project" value="TreeGrafter"/>
</dbReference>
<dbReference type="SUPFAM" id="SSF57903">
    <property type="entry name" value="FYVE/PHD zinc finger"/>
    <property type="match status" value="1"/>
</dbReference>
<dbReference type="SMART" id="SM00595">
    <property type="entry name" value="MADF"/>
    <property type="match status" value="1"/>
</dbReference>
<name>A0A6J2XLY6_SITOR</name>
<protein>
    <submittedName>
        <fullName evidence="4">Uncharacterized protein LOC115879582</fullName>
    </submittedName>
</protein>
<dbReference type="KEGG" id="soy:115879582"/>
<feature type="region of interest" description="Disordered" evidence="1">
    <location>
        <begin position="208"/>
        <end position="238"/>
    </location>
</feature>
<feature type="domain" description="MADF" evidence="2">
    <location>
        <begin position="6"/>
        <end position="109"/>
    </location>
</feature>
<evidence type="ECO:0000256" key="1">
    <source>
        <dbReference type="SAM" id="MobiDB-lite"/>
    </source>
</evidence>
<sequence length="283" mass="32496">MFDTEIFICEIEKRPAIYDIKSKEYSNKDVKAKMWEEVAMVMYKNWNELPIQERNKLGKELQTRWKSLRDQFRKEVRATKITQSGQSAAKKKKKYVYFDNLLFLLPALDTKVTASNFLDDTSRSETEATVQSDDSELAIPDETTPLHVSPVQTTPAATTRETKRKKTKKCFFGYVAIPENNKNMDKMTDKQQPSTSRMETSAHCVKIKTTDPTGNSKNNEDVSMTGVTDDNEPDDIGEMQDTENNVCLLCGEFGRDQELWFRCVNCGGWVHAKCSRVNKEIRV</sequence>
<dbReference type="Gene3D" id="3.30.40.10">
    <property type="entry name" value="Zinc/RING finger domain, C3HC4 (zinc finger)"/>
    <property type="match status" value="1"/>
</dbReference>
<gene>
    <name evidence="4" type="primary">LOC115879582</name>
</gene>
<dbReference type="PANTHER" id="PTHR12243:SF69">
    <property type="entry name" value="SI:CH73-59F11.3"/>
    <property type="match status" value="1"/>
</dbReference>